<evidence type="ECO:0000256" key="1">
    <source>
        <dbReference type="SAM" id="Phobius"/>
    </source>
</evidence>
<keyword evidence="1" id="KW-0472">Membrane</keyword>
<accession>B2KB78</accession>
<dbReference type="InterPro" id="IPR029044">
    <property type="entry name" value="Nucleotide-diphossugar_trans"/>
</dbReference>
<keyword evidence="4" id="KW-1185">Reference proteome</keyword>
<feature type="transmembrane region" description="Helical" evidence="1">
    <location>
        <begin position="260"/>
        <end position="286"/>
    </location>
</feature>
<dbReference type="Gene3D" id="3.90.550.10">
    <property type="entry name" value="Spore Coat Polysaccharide Biosynthesis Protein SpsA, Chain A"/>
    <property type="match status" value="1"/>
</dbReference>
<dbReference type="AlphaFoldDB" id="B2KB78"/>
<dbReference type="RefSeq" id="WP_012414515.1">
    <property type="nucleotide sequence ID" value="NC_010644.1"/>
</dbReference>
<dbReference type="GO" id="GO:0016740">
    <property type="term" value="F:transferase activity"/>
    <property type="evidence" value="ECO:0007669"/>
    <property type="project" value="UniProtKB-KW"/>
</dbReference>
<dbReference type="Proteomes" id="UP000001029">
    <property type="component" value="Chromosome"/>
</dbReference>
<proteinExistence type="predicted"/>
<dbReference type="CAZy" id="GT2">
    <property type="family name" value="Glycosyltransferase Family 2"/>
</dbReference>
<feature type="transmembrane region" description="Helical" evidence="1">
    <location>
        <begin position="228"/>
        <end position="248"/>
    </location>
</feature>
<keyword evidence="1" id="KW-0812">Transmembrane</keyword>
<feature type="domain" description="Glycosyltransferase 2-like" evidence="2">
    <location>
        <begin position="5"/>
        <end position="166"/>
    </location>
</feature>
<reference evidence="3 4" key="1">
    <citation type="journal article" date="2009" name="Appl. Environ. Microbiol.">
        <title>Genomic analysis of 'Elusimicrobium minutum,' the first cultivated representative of the phylum 'Elusimicrobia' (formerly termite group 1).</title>
        <authorList>
            <person name="Herlemann D.P.R."/>
            <person name="Geissinger O."/>
            <person name="Ikeda-Ohtsubo W."/>
            <person name="Kunin V."/>
            <person name="Sun H."/>
            <person name="Lapidus A."/>
            <person name="Hugenholtz P."/>
            <person name="Brune A."/>
        </authorList>
    </citation>
    <scope>NUCLEOTIDE SEQUENCE [LARGE SCALE GENOMIC DNA]</scope>
    <source>
        <strain evidence="3 4">Pei191</strain>
    </source>
</reference>
<dbReference type="KEGG" id="emi:Emin_0341"/>
<dbReference type="SUPFAM" id="SSF53448">
    <property type="entry name" value="Nucleotide-diphospho-sugar transferases"/>
    <property type="match status" value="1"/>
</dbReference>
<gene>
    <name evidence="3" type="ordered locus">Emin_0341</name>
</gene>
<dbReference type="InterPro" id="IPR001173">
    <property type="entry name" value="Glyco_trans_2-like"/>
</dbReference>
<organism evidence="3 4">
    <name type="scientific">Elusimicrobium minutum (strain Pei191)</name>
    <dbReference type="NCBI Taxonomy" id="445932"/>
    <lineage>
        <taxon>Bacteria</taxon>
        <taxon>Pseudomonadati</taxon>
        <taxon>Elusimicrobiota</taxon>
        <taxon>Elusimicrobia</taxon>
        <taxon>Elusimicrobiales</taxon>
        <taxon>Elusimicrobiaceae</taxon>
        <taxon>Elusimicrobium</taxon>
    </lineage>
</organism>
<dbReference type="PANTHER" id="PTHR48090:SF8">
    <property type="entry name" value="GLYCOSYLTRANSFERASE CSBB-RELATED"/>
    <property type="match status" value="1"/>
</dbReference>
<sequence length="307" mass="34832">MTDISLIIPVMNEEKNVGLLLEKLEAIMPAAKKTYEYLFIEGGSEDSTLNILQEKAKTIPQIKIISLSKSFGKEASLLCGFDYAQGKAAIPIDADLQDPPEIIPEFIKKWEEGNQMVYGVRKIRKDSFLKNTLSSFFYKIYNLISDYPIPYNAGDYRLLDRSVIEALKNCRERNLFMKGLFGWVGFKTDSIEFDRPKRNAGNTGLPYKKLWNLALDGIFSASTLPLRIWTYLGAIIAIFSAFYAFFIITKTLILGKDTPGYASLAVLILFFGALQMISVGILGEYIGRIYKETKQRPNYIIDKKFNI</sequence>
<dbReference type="InterPro" id="IPR050256">
    <property type="entry name" value="Glycosyltransferase_2"/>
</dbReference>
<dbReference type="Pfam" id="PF00535">
    <property type="entry name" value="Glycos_transf_2"/>
    <property type="match status" value="1"/>
</dbReference>
<dbReference type="HOGENOM" id="CLU_033536_0_1_0"/>
<protein>
    <submittedName>
        <fullName evidence="3">Glycosyl transferase family</fullName>
    </submittedName>
</protein>
<name>B2KB78_ELUMP</name>
<dbReference type="GO" id="GO:0005886">
    <property type="term" value="C:plasma membrane"/>
    <property type="evidence" value="ECO:0007669"/>
    <property type="project" value="TreeGrafter"/>
</dbReference>
<dbReference type="CDD" id="cd04187">
    <property type="entry name" value="DPM1_like_bac"/>
    <property type="match status" value="1"/>
</dbReference>
<dbReference type="PANTHER" id="PTHR48090">
    <property type="entry name" value="UNDECAPRENYL-PHOSPHATE 4-DEOXY-4-FORMAMIDO-L-ARABINOSE TRANSFERASE-RELATED"/>
    <property type="match status" value="1"/>
</dbReference>
<evidence type="ECO:0000313" key="4">
    <source>
        <dbReference type="Proteomes" id="UP000001029"/>
    </source>
</evidence>
<evidence type="ECO:0000313" key="3">
    <source>
        <dbReference type="EMBL" id="ACC97900.1"/>
    </source>
</evidence>
<dbReference type="EMBL" id="CP001055">
    <property type="protein sequence ID" value="ACC97900.1"/>
    <property type="molecule type" value="Genomic_DNA"/>
</dbReference>
<keyword evidence="3" id="KW-0808">Transferase</keyword>
<dbReference type="STRING" id="445932.Emin_0341"/>
<evidence type="ECO:0000259" key="2">
    <source>
        <dbReference type="Pfam" id="PF00535"/>
    </source>
</evidence>
<keyword evidence="1" id="KW-1133">Transmembrane helix</keyword>